<dbReference type="SMART" id="SM00692">
    <property type="entry name" value="DM3"/>
    <property type="match status" value="1"/>
</dbReference>
<gene>
    <name evidence="7" type="ORF">PUN28_017776</name>
</gene>
<evidence type="ECO:0000256" key="1">
    <source>
        <dbReference type="ARBA" id="ARBA00022723"/>
    </source>
</evidence>
<dbReference type="SMART" id="SM00980">
    <property type="entry name" value="THAP"/>
    <property type="match status" value="1"/>
</dbReference>
<accession>A0AAW2EMY2</accession>
<proteinExistence type="predicted"/>
<dbReference type="GO" id="GO:0008270">
    <property type="term" value="F:zinc ion binding"/>
    <property type="evidence" value="ECO:0007669"/>
    <property type="project" value="UniProtKB-KW"/>
</dbReference>
<evidence type="ECO:0000313" key="8">
    <source>
        <dbReference type="Proteomes" id="UP001430953"/>
    </source>
</evidence>
<evidence type="ECO:0000313" key="7">
    <source>
        <dbReference type="EMBL" id="KAL0103736.1"/>
    </source>
</evidence>
<reference evidence="7 8" key="1">
    <citation type="submission" date="2023-03" db="EMBL/GenBank/DDBJ databases">
        <title>High recombination rates correlate with genetic variation in Cardiocondyla obscurior ants.</title>
        <authorList>
            <person name="Errbii M."/>
        </authorList>
    </citation>
    <scope>NUCLEOTIDE SEQUENCE [LARGE SCALE GENOMIC DNA]</scope>
    <source>
        <strain evidence="7">Alpha-2009</strain>
        <tissue evidence="7">Whole body</tissue>
    </source>
</reference>
<evidence type="ECO:0000256" key="3">
    <source>
        <dbReference type="ARBA" id="ARBA00022833"/>
    </source>
</evidence>
<dbReference type="InterPro" id="IPR006612">
    <property type="entry name" value="THAP_Znf"/>
</dbReference>
<dbReference type="PANTHER" id="PTHR46600:SF11">
    <property type="entry name" value="THAP DOMAIN-CONTAINING PROTEIN 10"/>
    <property type="match status" value="1"/>
</dbReference>
<dbReference type="Pfam" id="PF05485">
    <property type="entry name" value="THAP"/>
    <property type="match status" value="1"/>
</dbReference>
<evidence type="ECO:0000259" key="6">
    <source>
        <dbReference type="PROSITE" id="PS50950"/>
    </source>
</evidence>
<dbReference type="GO" id="GO:0043565">
    <property type="term" value="F:sequence-specific DNA binding"/>
    <property type="evidence" value="ECO:0007669"/>
    <property type="project" value="InterPro"/>
</dbReference>
<evidence type="ECO:0000256" key="2">
    <source>
        <dbReference type="ARBA" id="ARBA00022771"/>
    </source>
</evidence>
<dbReference type="Proteomes" id="UP001430953">
    <property type="component" value="Unassembled WGS sequence"/>
</dbReference>
<keyword evidence="3" id="KW-0862">Zinc</keyword>
<name>A0AAW2EMY2_9HYME</name>
<sequence>MSDKRIHRKCAAKACCNNDCNKNITFFRFPQDKDRAILWAKAVDRYDLIVNAEKLYNSHRLCIDHFEEKYFLNDLRNRLMPNAVPSISLTKSSTAHIEEIEENEIGINKYLYTSNADYIKMV</sequence>
<dbReference type="AlphaFoldDB" id="A0AAW2EMY2"/>
<keyword evidence="8" id="KW-1185">Reference proteome</keyword>
<keyword evidence="4 5" id="KW-0238">DNA-binding</keyword>
<organism evidence="7 8">
    <name type="scientific">Cardiocondyla obscurior</name>
    <dbReference type="NCBI Taxonomy" id="286306"/>
    <lineage>
        <taxon>Eukaryota</taxon>
        <taxon>Metazoa</taxon>
        <taxon>Ecdysozoa</taxon>
        <taxon>Arthropoda</taxon>
        <taxon>Hexapoda</taxon>
        <taxon>Insecta</taxon>
        <taxon>Pterygota</taxon>
        <taxon>Neoptera</taxon>
        <taxon>Endopterygota</taxon>
        <taxon>Hymenoptera</taxon>
        <taxon>Apocrita</taxon>
        <taxon>Aculeata</taxon>
        <taxon>Formicoidea</taxon>
        <taxon>Formicidae</taxon>
        <taxon>Myrmicinae</taxon>
        <taxon>Cardiocondyla</taxon>
    </lineage>
</organism>
<dbReference type="EMBL" id="JADYXP020000021">
    <property type="protein sequence ID" value="KAL0103736.1"/>
    <property type="molecule type" value="Genomic_DNA"/>
</dbReference>
<dbReference type="InterPro" id="IPR038441">
    <property type="entry name" value="THAP_Znf_sf"/>
</dbReference>
<comment type="caution">
    <text evidence="7">The sequence shown here is derived from an EMBL/GenBank/DDBJ whole genome shotgun (WGS) entry which is preliminary data.</text>
</comment>
<evidence type="ECO:0000256" key="4">
    <source>
        <dbReference type="ARBA" id="ARBA00023125"/>
    </source>
</evidence>
<evidence type="ECO:0000256" key="5">
    <source>
        <dbReference type="PROSITE-ProRule" id="PRU00309"/>
    </source>
</evidence>
<dbReference type="PANTHER" id="PTHR46600">
    <property type="entry name" value="THAP DOMAIN-CONTAINING"/>
    <property type="match status" value="1"/>
</dbReference>
<dbReference type="InterPro" id="IPR026516">
    <property type="entry name" value="THAP1/10"/>
</dbReference>
<keyword evidence="1" id="KW-0479">Metal-binding</keyword>
<keyword evidence="2 5" id="KW-0863">Zinc-finger</keyword>
<dbReference type="SUPFAM" id="SSF57716">
    <property type="entry name" value="Glucocorticoid receptor-like (DNA-binding domain)"/>
    <property type="match status" value="1"/>
</dbReference>
<dbReference type="PROSITE" id="PS50950">
    <property type="entry name" value="ZF_THAP"/>
    <property type="match status" value="1"/>
</dbReference>
<feature type="domain" description="THAP-type" evidence="6">
    <location>
        <begin position="6"/>
        <end position="88"/>
    </location>
</feature>
<protein>
    <recommendedName>
        <fullName evidence="6">THAP-type domain-containing protein</fullName>
    </recommendedName>
</protein>
<dbReference type="Gene3D" id="6.20.210.20">
    <property type="entry name" value="THAP domain"/>
    <property type="match status" value="1"/>
</dbReference>